<sequence>MKITFKYITLSLLAGASLLTSCEDFLDREPLDSVTPDTYLKNESQLAAYAINAYSFNIHSGYNGGPIVSDNGTDNQATASPNTTYWEPGQWRVGTYDAWGFGTIRNLNYFLEIVIPRWEAGEIEGVEKNIKQYIGEIYFLRAWEYFSKLQNLGDFPILTKVLSDKKEDLIEASKRRPRNEVARFILSDLDKAAELMTNSPVGGKNRLTRNAALLVKSRVALSEATWLKYHRGTGRVPGDDTWPGKQKDYLKDFTINVNQEIDFFLTEAMAAAKEVGDQITLTVNSKEVNPTSSASGWNPFFEMYNSKNLEDLSEVVFWKAYDKALSVNHNATYYTSRGGGNYGFTKGYVKTFLMENGLPWYASNSQYQGDDHIYKEFQNRDYRLRLFSASELDRLQMKQEPVESDPTTWNVPKILELPEGRNVTGYHIRKAMSYEIAQGSGGDTHFLSDYGCVVFRGVEAMLNYMEACYEKNSNLDATAESYWKAIRTRAGVDPDFNKTIAATDYTKEDDWAIYSAGQPVDKTLYNIRRERRCEFIADGMRMWDLKRWRALDQVKNYVIEGFNLWGGGAAELYKDDKGESRLITTGDQANVSSQAASGNNLFPYRMTEKNNTMYNGYTWTPACYLYPIVFSDFMLSSPDGDVNNSPIYQNPGWPIEDGASALELPN</sequence>
<reference evidence="9 10" key="1">
    <citation type="submission" date="2014-02" db="EMBL/GenBank/DDBJ databases">
        <authorList>
            <person name="Sears C."/>
            <person name="Carroll K."/>
            <person name="Sack B.R."/>
            <person name="Qadri F."/>
            <person name="Myers L.L."/>
            <person name="Chung G.-T."/>
            <person name="Escheverria P."/>
            <person name="Fraser C.M."/>
            <person name="Sadzewicz L."/>
            <person name="Shefchek K.A."/>
            <person name="Tallon L."/>
            <person name="Das S.P."/>
            <person name="Daugherty S."/>
            <person name="Mongodin E.F."/>
        </authorList>
    </citation>
    <scope>NUCLEOTIDE SEQUENCE [LARGE SCALE GENOMIC DNA]</scope>
    <source>
        <strain evidence="10">3998T(B)3</strain>
    </source>
</reference>
<evidence type="ECO:0000256" key="5">
    <source>
        <dbReference type="ARBA" id="ARBA00023237"/>
    </source>
</evidence>
<name>A0A015TUD1_BACFG</name>
<evidence type="ECO:0000256" key="4">
    <source>
        <dbReference type="ARBA" id="ARBA00023136"/>
    </source>
</evidence>
<gene>
    <name evidence="9" type="ORF">M125_5358</name>
</gene>
<dbReference type="InterPro" id="IPR012944">
    <property type="entry name" value="SusD_RagB_dom"/>
</dbReference>
<feature type="domain" description="SusD-like N-terminal" evidence="8">
    <location>
        <begin position="24"/>
        <end position="221"/>
    </location>
</feature>
<comment type="subcellular location">
    <subcellularLocation>
        <location evidence="1">Cell outer membrane</location>
    </subcellularLocation>
</comment>
<organism evidence="9 10">
    <name type="scientific">Bacteroides fragilis str. 3998T(B)3</name>
    <dbReference type="NCBI Taxonomy" id="1339316"/>
    <lineage>
        <taxon>Bacteria</taxon>
        <taxon>Pseudomonadati</taxon>
        <taxon>Bacteroidota</taxon>
        <taxon>Bacteroidia</taxon>
        <taxon>Bacteroidales</taxon>
        <taxon>Bacteroidaceae</taxon>
        <taxon>Bacteroides</taxon>
    </lineage>
</organism>
<evidence type="ECO:0000259" key="7">
    <source>
        <dbReference type="Pfam" id="PF07980"/>
    </source>
</evidence>
<dbReference type="Pfam" id="PF14322">
    <property type="entry name" value="SusD-like_3"/>
    <property type="match status" value="1"/>
</dbReference>
<dbReference type="SUPFAM" id="SSF48452">
    <property type="entry name" value="TPR-like"/>
    <property type="match status" value="1"/>
</dbReference>
<comment type="caution">
    <text evidence="9">The sequence shown here is derived from an EMBL/GenBank/DDBJ whole genome shotgun (WGS) entry which is preliminary data.</text>
</comment>
<dbReference type="Gene3D" id="1.25.40.390">
    <property type="match status" value="1"/>
</dbReference>
<evidence type="ECO:0000256" key="3">
    <source>
        <dbReference type="ARBA" id="ARBA00022729"/>
    </source>
</evidence>
<feature type="domain" description="RagB/SusD" evidence="7">
    <location>
        <begin position="328"/>
        <end position="653"/>
    </location>
</feature>
<dbReference type="PATRIC" id="fig|1339316.3.peg.5075"/>
<dbReference type="InterPro" id="IPR011990">
    <property type="entry name" value="TPR-like_helical_dom_sf"/>
</dbReference>
<accession>A0A015TUD1</accession>
<evidence type="ECO:0000256" key="1">
    <source>
        <dbReference type="ARBA" id="ARBA00004442"/>
    </source>
</evidence>
<keyword evidence="5" id="KW-0998">Cell outer membrane</keyword>
<dbReference type="Pfam" id="PF07980">
    <property type="entry name" value="SusD_RagB"/>
    <property type="match status" value="1"/>
</dbReference>
<dbReference type="EMBL" id="JGDB01000321">
    <property type="protein sequence ID" value="EXY88014.1"/>
    <property type="molecule type" value="Genomic_DNA"/>
</dbReference>
<feature type="chain" id="PRO_5001477253" evidence="6">
    <location>
        <begin position="23"/>
        <end position="666"/>
    </location>
</feature>
<keyword evidence="4" id="KW-0472">Membrane</keyword>
<evidence type="ECO:0000313" key="9">
    <source>
        <dbReference type="EMBL" id="EXY88014.1"/>
    </source>
</evidence>
<dbReference type="AlphaFoldDB" id="A0A015TUD1"/>
<evidence type="ECO:0000259" key="8">
    <source>
        <dbReference type="Pfam" id="PF14322"/>
    </source>
</evidence>
<dbReference type="PROSITE" id="PS51257">
    <property type="entry name" value="PROKAR_LIPOPROTEIN"/>
    <property type="match status" value="1"/>
</dbReference>
<evidence type="ECO:0000256" key="6">
    <source>
        <dbReference type="SAM" id="SignalP"/>
    </source>
</evidence>
<comment type="similarity">
    <text evidence="2">Belongs to the SusD family.</text>
</comment>
<dbReference type="Proteomes" id="UP000020773">
    <property type="component" value="Unassembled WGS sequence"/>
</dbReference>
<proteinExistence type="inferred from homology"/>
<protein>
    <submittedName>
        <fullName evidence="9">Starch-binding associating with outer membrane family protein</fullName>
    </submittedName>
</protein>
<dbReference type="GO" id="GO:0009279">
    <property type="term" value="C:cell outer membrane"/>
    <property type="evidence" value="ECO:0007669"/>
    <property type="project" value="UniProtKB-SubCell"/>
</dbReference>
<dbReference type="InterPro" id="IPR033985">
    <property type="entry name" value="SusD-like_N"/>
</dbReference>
<evidence type="ECO:0000313" key="10">
    <source>
        <dbReference type="Proteomes" id="UP000020773"/>
    </source>
</evidence>
<dbReference type="RefSeq" id="WP_032597222.1">
    <property type="nucleotide sequence ID" value="NZ_JGDB01000321.1"/>
</dbReference>
<keyword evidence="3 6" id="KW-0732">Signal</keyword>
<feature type="signal peptide" evidence="6">
    <location>
        <begin position="1"/>
        <end position="22"/>
    </location>
</feature>
<evidence type="ECO:0000256" key="2">
    <source>
        <dbReference type="ARBA" id="ARBA00006275"/>
    </source>
</evidence>